<accession>A0A919S356</accession>
<proteinExistence type="predicted"/>
<evidence type="ECO:0000313" key="1">
    <source>
        <dbReference type="EMBL" id="GIM30358.1"/>
    </source>
</evidence>
<dbReference type="AlphaFoldDB" id="A0A919S356"/>
<keyword evidence="2" id="KW-1185">Reference proteome</keyword>
<organism evidence="1 2">
    <name type="scientific">Clostridium polyendosporum</name>
    <dbReference type="NCBI Taxonomy" id="69208"/>
    <lineage>
        <taxon>Bacteria</taxon>
        <taxon>Bacillati</taxon>
        <taxon>Bacillota</taxon>
        <taxon>Clostridia</taxon>
        <taxon>Eubacteriales</taxon>
        <taxon>Clostridiaceae</taxon>
        <taxon>Clostridium</taxon>
    </lineage>
</organism>
<evidence type="ECO:0008006" key="3">
    <source>
        <dbReference type="Google" id="ProtNLM"/>
    </source>
</evidence>
<dbReference type="Proteomes" id="UP000679179">
    <property type="component" value="Unassembled WGS sequence"/>
</dbReference>
<sequence length="94" mass="10670">MHILPRKFVKIRHYGILSNRNRITKLKRCKSVLGVKNTSESFKDISKLTAAELLFKITGINIAKCPCCNKGSMARKRKVDPKICSPPVKMVEIE</sequence>
<gene>
    <name evidence="1" type="ORF">CPJCM30710_30240</name>
</gene>
<evidence type="ECO:0000313" key="2">
    <source>
        <dbReference type="Proteomes" id="UP000679179"/>
    </source>
</evidence>
<reference evidence="1" key="1">
    <citation type="submission" date="2021-03" db="EMBL/GenBank/DDBJ databases">
        <title>Taxonomic study of Clostridium polyendosporum from meadow-gley soil under rice.</title>
        <authorList>
            <person name="Kobayashi H."/>
            <person name="Tanizawa Y."/>
            <person name="Yagura M."/>
        </authorList>
    </citation>
    <scope>NUCLEOTIDE SEQUENCE</scope>
    <source>
        <strain evidence="1">JCM 30710</strain>
    </source>
</reference>
<dbReference type="EMBL" id="BOPZ01000034">
    <property type="protein sequence ID" value="GIM30358.1"/>
    <property type="molecule type" value="Genomic_DNA"/>
</dbReference>
<dbReference type="RefSeq" id="WP_246503558.1">
    <property type="nucleotide sequence ID" value="NZ_BOPZ01000034.1"/>
</dbReference>
<name>A0A919S356_9CLOT</name>
<protein>
    <recommendedName>
        <fullName evidence="3">Transposase</fullName>
    </recommendedName>
</protein>
<comment type="caution">
    <text evidence="1">The sequence shown here is derived from an EMBL/GenBank/DDBJ whole genome shotgun (WGS) entry which is preliminary data.</text>
</comment>